<evidence type="ECO:0000313" key="2">
    <source>
        <dbReference type="EMBL" id="AIW02701.1"/>
    </source>
</evidence>
<dbReference type="EMBL" id="KM652554">
    <property type="protein sequence ID" value="AIW02701.1"/>
    <property type="molecule type" value="Genomic_DNA"/>
</dbReference>
<keyword evidence="1" id="KW-0472">Membrane</keyword>
<organism evidence="2 3">
    <name type="scientific">Streptomyces phage Jay2Jay</name>
    <dbReference type="NCBI Taxonomy" id="1556290"/>
    <lineage>
        <taxon>Viruses</taxon>
        <taxon>Duplodnaviria</taxon>
        <taxon>Heunggongvirae</taxon>
        <taxon>Uroviricota</taxon>
        <taxon>Caudoviricetes</taxon>
        <taxon>Stanwilliamsviridae</taxon>
        <taxon>Boydwoodruffvirinae</taxon>
        <taxon>Samistivirus</taxon>
        <taxon>Samistivirus jay2jay</taxon>
    </lineage>
</organism>
<evidence type="ECO:0000313" key="3">
    <source>
        <dbReference type="Proteomes" id="UP000030200"/>
    </source>
</evidence>
<keyword evidence="3" id="KW-1185">Reference proteome</keyword>
<reference evidence="2 3" key="1">
    <citation type="submission" date="2014-09" db="EMBL/GenBank/DDBJ databases">
        <authorList>
            <person name="Gicewicz E.A."/>
            <person name="Hiryak K.M."/>
            <person name="Horoschock A.N."/>
            <person name="Kneeream E.R."/>
            <person name="Luchetta J."/>
            <person name="Mikolon A.R."/>
            <person name="Smith S.N."/>
            <person name="Svintozelskiy S."/>
            <person name="Yucha M.L."/>
            <person name="Manna D.P."/>
            <person name="Pidcock K.A."/>
            <person name="Laing C.E."/>
            <person name="Schaff J.E."/>
            <person name="Dashiell C.L."/>
            <person name="Macialek J.A."/>
            <person name="Anders K.R."/>
            <person name="Braun M.A."/>
            <person name="Delesalle V.A."/>
            <person name="Hughes L.E."/>
            <person name="Ware V.C."/>
            <person name="Bradley K.W."/>
            <person name="Barker L.P."/>
            <person name="Asai D.J."/>
            <person name="Bowman C.A."/>
            <person name="Russell D.A."/>
            <person name="Pope W.H."/>
            <person name="Jacobs-Sera D."/>
            <person name="Hendrix R.W."/>
            <person name="Hatfull G.F."/>
        </authorList>
    </citation>
    <scope>NUCLEOTIDE SEQUENCE [LARGE SCALE GENOMIC DNA]</scope>
</reference>
<feature type="transmembrane region" description="Helical" evidence="1">
    <location>
        <begin position="6"/>
        <end position="28"/>
    </location>
</feature>
<keyword evidence="1" id="KW-0812">Transmembrane</keyword>
<evidence type="ECO:0000256" key="1">
    <source>
        <dbReference type="SAM" id="Phobius"/>
    </source>
</evidence>
<protein>
    <submittedName>
        <fullName evidence="2">Uncharacterized protein</fullName>
    </submittedName>
</protein>
<dbReference type="RefSeq" id="YP_009225928.1">
    <property type="nucleotide sequence ID" value="NC_029098.1"/>
</dbReference>
<proteinExistence type="predicted"/>
<dbReference type="KEGG" id="vg:26796977"/>
<dbReference type="GeneID" id="26796977"/>
<dbReference type="Proteomes" id="UP000030200">
    <property type="component" value="Segment"/>
</dbReference>
<accession>A0A0A0RL55</accession>
<sequence>METVLMYVIGLLLGLIGIGLAELSYVFIKRYDIPGFYWPDAEEDEERDV</sequence>
<name>A0A0A0RL55_9CAUD</name>
<gene>
    <name evidence="2" type="primary">248</name>
    <name evidence="2" type="ORF">PBI_JAY2JAY_248</name>
</gene>
<keyword evidence="1" id="KW-1133">Transmembrane helix</keyword>